<dbReference type="InterPro" id="IPR005467">
    <property type="entry name" value="His_kinase_dom"/>
</dbReference>
<evidence type="ECO:0000313" key="10">
    <source>
        <dbReference type="EMBL" id="ELZ48723.1"/>
    </source>
</evidence>
<dbReference type="Gene3D" id="3.30.450.40">
    <property type="match status" value="1"/>
</dbReference>
<dbReference type="InterPro" id="IPR050736">
    <property type="entry name" value="Sensor_HK_Regulatory"/>
</dbReference>
<dbReference type="Gene3D" id="3.30.450.20">
    <property type="entry name" value="PAS domain"/>
    <property type="match status" value="1"/>
</dbReference>
<dbReference type="InterPro" id="IPR035965">
    <property type="entry name" value="PAS-like_dom_sf"/>
</dbReference>
<dbReference type="Gene3D" id="3.30.565.10">
    <property type="entry name" value="Histidine kinase-like ATPase, C-terminal domain"/>
    <property type="match status" value="1"/>
</dbReference>
<keyword evidence="6" id="KW-0902">Two-component regulatory system</keyword>
<evidence type="ECO:0000256" key="6">
    <source>
        <dbReference type="ARBA" id="ARBA00023012"/>
    </source>
</evidence>
<dbReference type="PRINTS" id="PR00344">
    <property type="entry name" value="BCTRLSENSOR"/>
</dbReference>
<dbReference type="RefSeq" id="WP_006112874.1">
    <property type="nucleotide sequence ID" value="NZ_AOJL01000027.1"/>
</dbReference>
<gene>
    <name evidence="10" type="ORF">C464_06853</name>
</gene>
<dbReference type="InterPro" id="IPR036097">
    <property type="entry name" value="HisK_dim/P_sf"/>
</dbReference>
<evidence type="ECO:0000256" key="4">
    <source>
        <dbReference type="ARBA" id="ARBA00022679"/>
    </source>
</evidence>
<dbReference type="PROSITE" id="PS50112">
    <property type="entry name" value="PAS"/>
    <property type="match status" value="1"/>
</dbReference>
<dbReference type="Gene3D" id="1.10.287.130">
    <property type="match status" value="1"/>
</dbReference>
<dbReference type="SMART" id="SM00388">
    <property type="entry name" value="HisKA"/>
    <property type="match status" value="1"/>
</dbReference>
<dbReference type="SUPFAM" id="SSF55781">
    <property type="entry name" value="GAF domain-like"/>
    <property type="match status" value="1"/>
</dbReference>
<dbReference type="InterPro" id="IPR003594">
    <property type="entry name" value="HATPase_dom"/>
</dbReference>
<feature type="compositionally biased region" description="Acidic residues" evidence="7">
    <location>
        <begin position="77"/>
        <end position="89"/>
    </location>
</feature>
<evidence type="ECO:0000256" key="2">
    <source>
        <dbReference type="ARBA" id="ARBA00012438"/>
    </source>
</evidence>
<evidence type="ECO:0000313" key="11">
    <source>
        <dbReference type="Proteomes" id="UP000011509"/>
    </source>
</evidence>
<keyword evidence="4" id="KW-0808">Transferase</keyword>
<dbReference type="AlphaFoldDB" id="M0ENN9"/>
<dbReference type="GO" id="GO:0000155">
    <property type="term" value="F:phosphorelay sensor kinase activity"/>
    <property type="evidence" value="ECO:0007669"/>
    <property type="project" value="InterPro"/>
</dbReference>
<keyword evidence="3" id="KW-0597">Phosphoprotein</keyword>
<dbReference type="Pfam" id="PF13185">
    <property type="entry name" value="GAF_2"/>
    <property type="match status" value="1"/>
</dbReference>
<dbReference type="InterPro" id="IPR036890">
    <property type="entry name" value="HATPase_C_sf"/>
</dbReference>
<dbReference type="SMART" id="SM00065">
    <property type="entry name" value="GAF"/>
    <property type="match status" value="1"/>
</dbReference>
<comment type="catalytic activity">
    <reaction evidence="1">
        <text>ATP + protein L-histidine = ADP + protein N-phospho-L-histidine.</text>
        <dbReference type="EC" id="2.7.13.3"/>
    </reaction>
</comment>
<accession>M0ENN9</accession>
<feature type="domain" description="Histidine kinase" evidence="8">
    <location>
        <begin position="356"/>
        <end position="551"/>
    </location>
</feature>
<dbReference type="EMBL" id="AOJL01000027">
    <property type="protein sequence ID" value="ELZ48723.1"/>
    <property type="molecule type" value="Genomic_DNA"/>
</dbReference>
<dbReference type="EC" id="2.7.13.3" evidence="2"/>
<dbReference type="Pfam" id="PF00512">
    <property type="entry name" value="HisKA"/>
    <property type="match status" value="1"/>
</dbReference>
<dbReference type="InterPro" id="IPR029016">
    <property type="entry name" value="GAF-like_dom_sf"/>
</dbReference>
<dbReference type="SUPFAM" id="SSF47384">
    <property type="entry name" value="Homodimeric domain of signal transducing histidine kinase"/>
    <property type="match status" value="1"/>
</dbReference>
<keyword evidence="5 10" id="KW-0418">Kinase</keyword>
<dbReference type="SUPFAM" id="SSF55785">
    <property type="entry name" value="PYP-like sensor domain (PAS domain)"/>
    <property type="match status" value="1"/>
</dbReference>
<dbReference type="InterPro" id="IPR003018">
    <property type="entry name" value="GAF"/>
</dbReference>
<keyword evidence="11" id="KW-1185">Reference proteome</keyword>
<comment type="caution">
    <text evidence="10">The sequence shown here is derived from an EMBL/GenBank/DDBJ whole genome shotgun (WGS) entry which is preliminary data.</text>
</comment>
<dbReference type="PROSITE" id="PS50109">
    <property type="entry name" value="HIS_KIN"/>
    <property type="match status" value="1"/>
</dbReference>
<dbReference type="InterPro" id="IPR004358">
    <property type="entry name" value="Sig_transdc_His_kin-like_C"/>
</dbReference>
<dbReference type="Proteomes" id="UP000011509">
    <property type="component" value="Unassembled WGS sequence"/>
</dbReference>
<evidence type="ECO:0000259" key="9">
    <source>
        <dbReference type="PROSITE" id="PS50112"/>
    </source>
</evidence>
<evidence type="ECO:0000256" key="1">
    <source>
        <dbReference type="ARBA" id="ARBA00000085"/>
    </source>
</evidence>
<dbReference type="SMART" id="SM00387">
    <property type="entry name" value="HATPase_c"/>
    <property type="match status" value="1"/>
</dbReference>
<dbReference type="InterPro" id="IPR003661">
    <property type="entry name" value="HisK_dim/P_dom"/>
</dbReference>
<protein>
    <recommendedName>
        <fullName evidence="2">histidine kinase</fullName>
        <ecNumber evidence="2">2.7.13.3</ecNumber>
    </recommendedName>
</protein>
<dbReference type="PATRIC" id="fig|1227466.3.peg.1383"/>
<dbReference type="Pfam" id="PF02518">
    <property type="entry name" value="HATPase_c"/>
    <property type="match status" value="1"/>
</dbReference>
<dbReference type="CDD" id="cd00082">
    <property type="entry name" value="HisKA"/>
    <property type="match status" value="1"/>
</dbReference>
<feature type="domain" description="PAS" evidence="9">
    <location>
        <begin position="1"/>
        <end position="52"/>
    </location>
</feature>
<evidence type="ECO:0000256" key="3">
    <source>
        <dbReference type="ARBA" id="ARBA00022553"/>
    </source>
</evidence>
<dbReference type="SMART" id="SM00091">
    <property type="entry name" value="PAS"/>
    <property type="match status" value="1"/>
</dbReference>
<sequence>MNRFPGAIDATPDPTLVVDGDGVVHAGTPSVEAVFGLDPAELAGRSIDEVFEDPTELDWGSAPSMASSEDGEKGDGDDSGESGNDEGDEDIARTDGPGDAGVSGTRHDVTALIETTRAGEARSLADGFELAVRRGDGVLVPVRVSVGPFELDGEPYAVVTAIDVSDERTRRLALQRRTETLESLHEATRELLKTTDKRAAAGAAVSYVEDVLGHPIAAIWLHDEDADALEPVVWTDSAEAVVGDHPTFAADEPSITWDVFESGEPTYVADVGDDPDRYSDDATIRSELVVPLGRYGVLNIGATAADAFDDSDLAIARIWAATVTMVLVRIERERQLKRREAEVSRERDRLEEFASLVSHDLRSPLNVAAGNLEIVTDRLAGESIDAAELGAVKRSLDRMDALIEDLLALARQGAGIDETEPVTLADLAAECWSTVDTESATLSVETEAVVAADRSRLRQALENLFGNAVEHAGPDVTVEIGALDDGDGFYLADDGPGIDPERREEVFEAGMTTDPEGTGFGLKIVGEVAEAHGWTVELVAGERGGARFEFRGVDFDSADGSGE</sequence>
<dbReference type="Pfam" id="PF13426">
    <property type="entry name" value="PAS_9"/>
    <property type="match status" value="1"/>
</dbReference>
<proteinExistence type="predicted"/>
<evidence type="ECO:0000256" key="5">
    <source>
        <dbReference type="ARBA" id="ARBA00022777"/>
    </source>
</evidence>
<evidence type="ECO:0000256" key="7">
    <source>
        <dbReference type="SAM" id="MobiDB-lite"/>
    </source>
</evidence>
<dbReference type="PANTHER" id="PTHR43711">
    <property type="entry name" value="TWO-COMPONENT HISTIDINE KINASE"/>
    <property type="match status" value="1"/>
</dbReference>
<feature type="region of interest" description="Disordered" evidence="7">
    <location>
        <begin position="52"/>
        <end position="106"/>
    </location>
</feature>
<dbReference type="SUPFAM" id="SSF55874">
    <property type="entry name" value="ATPase domain of HSP90 chaperone/DNA topoisomerase II/histidine kinase"/>
    <property type="match status" value="1"/>
</dbReference>
<dbReference type="PANTHER" id="PTHR43711:SF1">
    <property type="entry name" value="HISTIDINE KINASE 1"/>
    <property type="match status" value="1"/>
</dbReference>
<organism evidence="10 11">
    <name type="scientific">Halorubrum coriense DSM 10284</name>
    <dbReference type="NCBI Taxonomy" id="1227466"/>
    <lineage>
        <taxon>Archaea</taxon>
        <taxon>Methanobacteriati</taxon>
        <taxon>Methanobacteriota</taxon>
        <taxon>Stenosarchaea group</taxon>
        <taxon>Halobacteria</taxon>
        <taxon>Halobacteriales</taxon>
        <taxon>Haloferacaceae</taxon>
        <taxon>Halorubrum</taxon>
    </lineage>
</organism>
<name>M0ENN9_9EURY</name>
<evidence type="ECO:0000259" key="8">
    <source>
        <dbReference type="PROSITE" id="PS50109"/>
    </source>
</evidence>
<dbReference type="STRING" id="1227466.C464_06853"/>
<reference evidence="10 11" key="1">
    <citation type="journal article" date="2014" name="PLoS Genet.">
        <title>Phylogenetically driven sequencing of extremely halophilic archaea reveals strategies for static and dynamic osmo-response.</title>
        <authorList>
            <person name="Becker E.A."/>
            <person name="Seitzer P.M."/>
            <person name="Tritt A."/>
            <person name="Larsen D."/>
            <person name="Krusor M."/>
            <person name="Yao A.I."/>
            <person name="Wu D."/>
            <person name="Madern D."/>
            <person name="Eisen J.A."/>
            <person name="Darling A.E."/>
            <person name="Facciotti M.T."/>
        </authorList>
    </citation>
    <scope>NUCLEOTIDE SEQUENCE [LARGE SCALE GENOMIC DNA]</scope>
    <source>
        <strain evidence="10 11">DSM 10284</strain>
    </source>
</reference>
<dbReference type="InterPro" id="IPR000014">
    <property type="entry name" value="PAS"/>
</dbReference>